<proteinExistence type="inferred from homology"/>
<evidence type="ECO:0000256" key="3">
    <source>
        <dbReference type="SAM" id="MobiDB-lite"/>
    </source>
</evidence>
<evidence type="ECO:0000256" key="4">
    <source>
        <dbReference type="SAM" id="SignalP"/>
    </source>
</evidence>
<evidence type="ECO:0000256" key="1">
    <source>
        <dbReference type="ARBA" id="ARBA00008520"/>
    </source>
</evidence>
<feature type="signal peptide" evidence="4">
    <location>
        <begin position="1"/>
        <end position="24"/>
    </location>
</feature>
<dbReference type="Gene3D" id="3.40.190.10">
    <property type="entry name" value="Periplasmic binding protein-like II"/>
    <property type="match status" value="2"/>
</dbReference>
<dbReference type="PANTHER" id="PTHR43649:SF29">
    <property type="entry name" value="OSMOPROTECTIVE COMPOUNDS-BINDING PROTEIN GGTB"/>
    <property type="match status" value="1"/>
</dbReference>
<feature type="chain" id="PRO_5043310363" evidence="4">
    <location>
        <begin position="25"/>
        <end position="455"/>
    </location>
</feature>
<dbReference type="SUPFAM" id="SSF53850">
    <property type="entry name" value="Periplasmic binding protein-like II"/>
    <property type="match status" value="1"/>
</dbReference>
<accession>A0A3G9JG65</accession>
<sequence>MRKKHFGSVFVAAILALLMVVVTACGSGNKESSSSPADSAQSDSPSAPEANASAPLEKIKIKGIGHASWFKNGMDEVIIAAAKKTGIELELEKIPEGMDGVNLVKARFATGDKPDLLFYYAGLGDTQGFGKMSDTFVSQEDQPWITNFDKSSWKGIMTALEDGLYYGAPYGGSNTSVVLYNKKVFESLGLKVPTTMDEFWSVSEALKKGGKIPVYLSGKDAWTLQLPVQHAQATPSTAEVLAKIDVNQAKFTDWTARKTGLQFLKDVTSKGLTNKDVLSDTYDNAQKALATGEAGMYIMATWVMTDIAKKFPDQTADIGAFIMPYQGADADKSYIFAPNAVFVVKGKNEEAAQRFVNFFESLEAQNIFFGKDGGIPAIKGVTVTSLTPAELEAKALLDSGKASGDGYVMKYDINAAFPAYLQDIITGGKTPEQVLEAQQKDYEKAAKAKDDPNFK</sequence>
<dbReference type="Pfam" id="PF01547">
    <property type="entry name" value="SBP_bac_1"/>
    <property type="match status" value="1"/>
</dbReference>
<name>A0A3G9JG65_9BACL</name>
<dbReference type="Proteomes" id="UP000275368">
    <property type="component" value="Chromosome"/>
</dbReference>
<gene>
    <name evidence="5" type="ORF">Back11_34890</name>
</gene>
<evidence type="ECO:0000313" key="6">
    <source>
        <dbReference type="Proteomes" id="UP000275368"/>
    </source>
</evidence>
<organism evidence="5 6">
    <name type="scientific">Paenibacillus baekrokdamisoli</name>
    <dbReference type="NCBI Taxonomy" id="1712516"/>
    <lineage>
        <taxon>Bacteria</taxon>
        <taxon>Bacillati</taxon>
        <taxon>Bacillota</taxon>
        <taxon>Bacilli</taxon>
        <taxon>Bacillales</taxon>
        <taxon>Paenibacillaceae</taxon>
        <taxon>Paenibacillus</taxon>
    </lineage>
</organism>
<dbReference type="PANTHER" id="PTHR43649">
    <property type="entry name" value="ARABINOSE-BINDING PROTEIN-RELATED"/>
    <property type="match status" value="1"/>
</dbReference>
<comment type="similarity">
    <text evidence="1">Belongs to the bacterial solute-binding protein 1 family.</text>
</comment>
<reference evidence="5 6" key="1">
    <citation type="submission" date="2018-11" db="EMBL/GenBank/DDBJ databases">
        <title>Complete genome sequence of Paenibacillus baekrokdamisoli strain KCTC 33723.</title>
        <authorList>
            <person name="Kang S.W."/>
            <person name="Lee K.C."/>
            <person name="Kim K.K."/>
            <person name="Kim J.S."/>
            <person name="Kim D.S."/>
            <person name="Ko S.H."/>
            <person name="Yang S.H."/>
            <person name="Lee J.S."/>
        </authorList>
    </citation>
    <scope>NUCLEOTIDE SEQUENCE [LARGE SCALE GENOMIC DNA]</scope>
    <source>
        <strain evidence="5 6">KCTC 33723</strain>
    </source>
</reference>
<feature type="compositionally biased region" description="Low complexity" evidence="3">
    <location>
        <begin position="32"/>
        <end position="52"/>
    </location>
</feature>
<feature type="region of interest" description="Disordered" evidence="3">
    <location>
        <begin position="30"/>
        <end position="52"/>
    </location>
</feature>
<dbReference type="InterPro" id="IPR050490">
    <property type="entry name" value="Bact_solute-bd_prot1"/>
</dbReference>
<dbReference type="AlphaFoldDB" id="A0A3G9JG65"/>
<keyword evidence="6" id="KW-1185">Reference proteome</keyword>
<dbReference type="RefSeq" id="WP_164522840.1">
    <property type="nucleotide sequence ID" value="NZ_AP019308.1"/>
</dbReference>
<evidence type="ECO:0000256" key="2">
    <source>
        <dbReference type="ARBA" id="ARBA00022448"/>
    </source>
</evidence>
<protein>
    <submittedName>
        <fullName evidence="5">Uncharacterized protein</fullName>
    </submittedName>
</protein>
<dbReference type="EMBL" id="AP019308">
    <property type="protein sequence ID" value="BBH22144.1"/>
    <property type="molecule type" value="Genomic_DNA"/>
</dbReference>
<keyword evidence="4" id="KW-0732">Signal</keyword>
<dbReference type="PROSITE" id="PS51257">
    <property type="entry name" value="PROKAR_LIPOPROTEIN"/>
    <property type="match status" value="1"/>
</dbReference>
<keyword evidence="2" id="KW-0813">Transport</keyword>
<evidence type="ECO:0000313" key="5">
    <source>
        <dbReference type="EMBL" id="BBH22144.1"/>
    </source>
</evidence>
<dbReference type="KEGG" id="pbk:Back11_34890"/>
<dbReference type="InterPro" id="IPR006059">
    <property type="entry name" value="SBP"/>
</dbReference>